<dbReference type="EMBL" id="BK032631">
    <property type="protein sequence ID" value="DAF52272.1"/>
    <property type="molecule type" value="Genomic_DNA"/>
</dbReference>
<evidence type="ECO:0000313" key="1">
    <source>
        <dbReference type="EMBL" id="DAF52272.1"/>
    </source>
</evidence>
<accession>A0A8S5SMX9</accession>
<dbReference type="InterPro" id="IPR011604">
    <property type="entry name" value="PDDEXK-like_dom_sf"/>
</dbReference>
<dbReference type="Gene3D" id="3.90.320.10">
    <property type="match status" value="1"/>
</dbReference>
<name>A0A8S5SMX9_9CAUD</name>
<reference evidence="1" key="1">
    <citation type="journal article" date="2021" name="Proc. Natl. Acad. Sci. U.S.A.">
        <title>A Catalog of Tens of Thousands of Viruses from Human Metagenomes Reveals Hidden Associations with Chronic Diseases.</title>
        <authorList>
            <person name="Tisza M.J."/>
            <person name="Buck C.B."/>
        </authorList>
    </citation>
    <scope>NUCLEOTIDE SEQUENCE</scope>
    <source>
        <strain evidence="1">CtIKM86</strain>
    </source>
</reference>
<sequence length="320" mass="36781">MQIKQKKLKNVDGISLLFSVWLANDSYDYITEDNYISTTQLLKPTRQVILSMRSDADIDIKDRLAVSTGTAIHDSVEKAWKEHYDANMKALGYGEDFISKVKINPETLELGDIPVYIEKRAVKELDGFKIGGKFDFVLNGNLHDIKTSSTYTYMEDSKREDYILQGSIYRYLNQDIITGSDITIDYFFTDWSKINALSNSQYPQSRCLSKSYPLLSVLDTEKYLKTKLREIKANLNKSEDEIIPCPDKDLWLSPTVYKYYSDPTKINGRATKNFDSLEEANNYAASKGKGIVKTVIGTPRRCMYCPAYSICSQRRRYYND</sequence>
<protein>
    <submittedName>
        <fullName evidence="1">Exonuclease V - a 5' deoxyribonuclease</fullName>
    </submittedName>
</protein>
<dbReference type="GO" id="GO:0004527">
    <property type="term" value="F:exonuclease activity"/>
    <property type="evidence" value="ECO:0007669"/>
    <property type="project" value="UniProtKB-KW"/>
</dbReference>
<keyword evidence="1" id="KW-0540">Nuclease</keyword>
<keyword evidence="1" id="KW-0378">Hydrolase</keyword>
<keyword evidence="1" id="KW-0269">Exonuclease</keyword>
<organism evidence="1">
    <name type="scientific">Podoviridae sp. ctIKM86</name>
    <dbReference type="NCBI Taxonomy" id="2827729"/>
    <lineage>
        <taxon>Viruses</taxon>
        <taxon>Duplodnaviria</taxon>
        <taxon>Heunggongvirae</taxon>
        <taxon>Uroviricota</taxon>
        <taxon>Caudoviricetes</taxon>
    </lineage>
</organism>
<proteinExistence type="predicted"/>